<reference evidence="2 3" key="1">
    <citation type="journal article" date="2015" name="Proc. Natl. Acad. Sci. U.S.A.">
        <title>Expanded metabolic versatility of ubiquitous nitrite-oxidizing bacteria from the genus Nitrospira.</title>
        <authorList>
            <person name="Koch H."/>
            <person name="Lucker S."/>
            <person name="Albertsen M."/>
            <person name="Kitzinger K."/>
            <person name="Herbold C."/>
            <person name="Spieck E."/>
            <person name="Nielsen P.H."/>
            <person name="Wagner M."/>
            <person name="Daims H."/>
        </authorList>
    </citation>
    <scope>NUCLEOTIDE SEQUENCE [LARGE SCALE GENOMIC DNA]</scope>
    <source>
        <strain evidence="2 3">NSP M-1</strain>
    </source>
</reference>
<sequence>MGNRRPGYLTRYAKSRGITVRQADYQLKKCGIVTSAYFDFDEADRRRAAWTTAGPGNGSAGDGSAPVGSLGEAQTRERQAKAALAEIELGRRRGELVERDAVEKEAFRVGRLVRDALMNIPSRLAGILAAESDQRRVYELLDKEIRQALEALACDAGITDRSNGTLQTSAEAAI</sequence>
<dbReference type="RefSeq" id="WP_053381084.1">
    <property type="nucleotide sequence ID" value="NZ_CP011801.1"/>
</dbReference>
<proteinExistence type="predicted"/>
<dbReference type="PATRIC" id="fig|42253.5.peg.3754"/>
<dbReference type="Proteomes" id="UP000069205">
    <property type="component" value="Chromosome"/>
</dbReference>
<protein>
    <recommendedName>
        <fullName evidence="4">Terminase small subunit</fullName>
    </recommendedName>
</protein>
<feature type="region of interest" description="Disordered" evidence="1">
    <location>
        <begin position="50"/>
        <end position="77"/>
    </location>
</feature>
<organism evidence="2 3">
    <name type="scientific">Nitrospira moscoviensis</name>
    <dbReference type="NCBI Taxonomy" id="42253"/>
    <lineage>
        <taxon>Bacteria</taxon>
        <taxon>Pseudomonadati</taxon>
        <taxon>Nitrospirota</taxon>
        <taxon>Nitrospiria</taxon>
        <taxon>Nitrospirales</taxon>
        <taxon>Nitrospiraceae</taxon>
        <taxon>Nitrospira</taxon>
    </lineage>
</organism>
<evidence type="ECO:0008006" key="4">
    <source>
        <dbReference type="Google" id="ProtNLM"/>
    </source>
</evidence>
<accession>A0A0K2GH67</accession>
<dbReference type="KEGG" id="nmv:NITMOv2_3809"/>
<evidence type="ECO:0000313" key="3">
    <source>
        <dbReference type="Proteomes" id="UP000069205"/>
    </source>
</evidence>
<keyword evidence="3" id="KW-1185">Reference proteome</keyword>
<dbReference type="OrthoDB" id="6050435at2"/>
<dbReference type="AlphaFoldDB" id="A0A0K2GH67"/>
<evidence type="ECO:0000256" key="1">
    <source>
        <dbReference type="SAM" id="MobiDB-lite"/>
    </source>
</evidence>
<evidence type="ECO:0000313" key="2">
    <source>
        <dbReference type="EMBL" id="ALA60199.1"/>
    </source>
</evidence>
<gene>
    <name evidence="2" type="ORF">NITMOv2_3809</name>
</gene>
<dbReference type="STRING" id="42253.NITMOv2_3809"/>
<name>A0A0K2GH67_NITMO</name>
<dbReference type="EMBL" id="CP011801">
    <property type="protein sequence ID" value="ALA60199.1"/>
    <property type="molecule type" value="Genomic_DNA"/>
</dbReference>